<organism evidence="4">
    <name type="scientific">Paraconexibacter sp. AEG42_29</name>
    <dbReference type="NCBI Taxonomy" id="2997339"/>
    <lineage>
        <taxon>Bacteria</taxon>
        <taxon>Bacillati</taxon>
        <taxon>Actinomycetota</taxon>
        <taxon>Thermoleophilia</taxon>
        <taxon>Solirubrobacterales</taxon>
        <taxon>Paraconexibacteraceae</taxon>
        <taxon>Paraconexibacter</taxon>
    </lineage>
</organism>
<feature type="compositionally biased region" description="Gly residues" evidence="1">
    <location>
        <begin position="144"/>
        <end position="185"/>
    </location>
</feature>
<proteinExistence type="predicted"/>
<dbReference type="KEGG" id="parq:DSM112329_00404"/>
<dbReference type="EMBL" id="CP114014">
    <property type="protein sequence ID" value="XAY03585.1"/>
    <property type="molecule type" value="Genomic_DNA"/>
</dbReference>
<evidence type="ECO:0000256" key="1">
    <source>
        <dbReference type="SAM" id="MobiDB-lite"/>
    </source>
</evidence>
<dbReference type="AlphaFoldDB" id="A0AAU7APL7"/>
<keyword evidence="2" id="KW-0732">Signal</keyword>
<gene>
    <name evidence="4" type="ORF">DSM112329_00404</name>
</gene>
<sequence>MRPLAILTATITVAALGSTAPVATGAPATRTVKVVRVSDSGAITVQQRGRRTVVRLKGVRRPAAGGCRDLEGVGALRSLLVGRTLVLRGPAGAVTARRAGKDVAATVLRRGLLLPAASPGKALAVAAAAARRARRGVYSCSSGAGDGSQGGGAPGAPGPGAGTGTGPGSGGTTSGPGPGAAGGGTTQPPGTTTIPAGTLTDGAYAIGTVDVADIWVDPVSGSDGASGDSTHPVRRLAEAWARIPQGRPLTRGVRIRIRPGTVTAADAPNFWEDRQGTARHPVIVQAESGPDSVVLPSINAKGLSYIYFLRVRIDSRFDPLHCEACDHLLLRDSVVRGRAPASGDVQEALKVNQSTNVFVESSAISGASDNALDFVAVQGGHLLGNTIGDAGDWCGYVKGGSAGLLVARNVFTGCGTGGFTAGQGTGFQFMTAPFIHHEASGVAIVNNLVTDVEGAGIGVNGGLRILVAHNTVSNAGRRGHALEAAYGLRSCDGQPGEPDRAGCQANLDAGGWGTTRVDDGTNAVRIPNRHVWFLNNIVLDRGTGADEHVHVDGPFSGTAQAGSGLGAVRADEDLRFAGNVLFYGPADLPSGAPDDAAFRAANTVNTTAPQLVDPAAGDLRPAPGYDPVGVDVPAFGPWDGPAGEPELTAVPDLTRTFDGRPRTGTRPGAY</sequence>
<accession>A0AAU7APL7</accession>
<feature type="signal peptide" evidence="2">
    <location>
        <begin position="1"/>
        <end position="25"/>
    </location>
</feature>
<protein>
    <recommendedName>
        <fullName evidence="3">Right handed beta helix domain-containing protein</fullName>
    </recommendedName>
</protein>
<feature type="domain" description="Right handed beta helix" evidence="3">
    <location>
        <begin position="346"/>
        <end position="479"/>
    </location>
</feature>
<evidence type="ECO:0000259" key="3">
    <source>
        <dbReference type="Pfam" id="PF13229"/>
    </source>
</evidence>
<dbReference type="Gene3D" id="2.40.50.90">
    <property type="match status" value="1"/>
</dbReference>
<reference evidence="4" key="1">
    <citation type="submission" date="2022-12" db="EMBL/GenBank/DDBJ databases">
        <title>Paraconexibacter alkalitolerans sp. nov. and Baekduia alba sp. nov., isolated from soil and emended description of the genera Paraconexibacter (Chun et al., 2020) and Baekduia (An et al., 2020).</title>
        <authorList>
            <person name="Vieira S."/>
            <person name="Huber K.J."/>
            <person name="Geppert A."/>
            <person name="Wolf J."/>
            <person name="Neumann-Schaal M."/>
            <person name="Muesken M."/>
            <person name="Overmann J."/>
        </authorList>
    </citation>
    <scope>NUCLEOTIDE SEQUENCE</scope>
    <source>
        <strain evidence="4">AEG42_29</strain>
    </source>
</reference>
<feature type="region of interest" description="Disordered" evidence="1">
    <location>
        <begin position="138"/>
        <end position="198"/>
    </location>
</feature>
<dbReference type="InterPro" id="IPR006626">
    <property type="entry name" value="PbH1"/>
</dbReference>
<dbReference type="InterPro" id="IPR012334">
    <property type="entry name" value="Pectin_lyas_fold"/>
</dbReference>
<dbReference type="Pfam" id="PF13229">
    <property type="entry name" value="Beta_helix"/>
    <property type="match status" value="1"/>
</dbReference>
<dbReference type="SUPFAM" id="SSF51126">
    <property type="entry name" value="Pectin lyase-like"/>
    <property type="match status" value="1"/>
</dbReference>
<dbReference type="InterPro" id="IPR011050">
    <property type="entry name" value="Pectin_lyase_fold/virulence"/>
</dbReference>
<dbReference type="RefSeq" id="WP_354700141.1">
    <property type="nucleotide sequence ID" value="NZ_CP114014.1"/>
</dbReference>
<feature type="compositionally biased region" description="Low complexity" evidence="1">
    <location>
        <begin position="186"/>
        <end position="198"/>
    </location>
</feature>
<dbReference type="Gene3D" id="2.160.20.10">
    <property type="entry name" value="Single-stranded right-handed beta-helix, Pectin lyase-like"/>
    <property type="match status" value="1"/>
</dbReference>
<dbReference type="InterPro" id="IPR035437">
    <property type="entry name" value="SNase_OB-fold_sf"/>
</dbReference>
<dbReference type="InterPro" id="IPR039448">
    <property type="entry name" value="Beta_helix"/>
</dbReference>
<dbReference type="SMART" id="SM00710">
    <property type="entry name" value="PbH1"/>
    <property type="match status" value="4"/>
</dbReference>
<evidence type="ECO:0000313" key="4">
    <source>
        <dbReference type="EMBL" id="XAY03585.1"/>
    </source>
</evidence>
<dbReference type="SUPFAM" id="SSF50199">
    <property type="entry name" value="Staphylococcal nuclease"/>
    <property type="match status" value="1"/>
</dbReference>
<name>A0AAU7APL7_9ACTN</name>
<evidence type="ECO:0000256" key="2">
    <source>
        <dbReference type="SAM" id="SignalP"/>
    </source>
</evidence>
<feature type="chain" id="PRO_5043380515" description="Right handed beta helix domain-containing protein" evidence="2">
    <location>
        <begin position="26"/>
        <end position="670"/>
    </location>
</feature>